<dbReference type="InParanoid" id="D1C3S4"/>
<name>D1C3S4_SPHTD</name>
<evidence type="ECO:0000256" key="1">
    <source>
        <dbReference type="SAM" id="MobiDB-lite"/>
    </source>
</evidence>
<keyword evidence="3" id="KW-1185">Reference proteome</keyword>
<accession>D1C3S4</accession>
<dbReference type="KEGG" id="sti:Sthe_1456"/>
<protein>
    <submittedName>
        <fullName evidence="2">Uncharacterized protein</fullName>
    </submittedName>
</protein>
<proteinExistence type="predicted"/>
<reference evidence="2 3" key="2">
    <citation type="journal article" date="2010" name="Stand. Genomic Sci.">
        <title>Complete genome sequence of Desulfohalobium retbaense type strain (HR(100)).</title>
        <authorList>
            <person name="Spring S."/>
            <person name="Nolan M."/>
            <person name="Lapidus A."/>
            <person name="Glavina Del Rio T."/>
            <person name="Copeland A."/>
            <person name="Tice H."/>
            <person name="Cheng J.F."/>
            <person name="Lucas S."/>
            <person name="Land M."/>
            <person name="Chen F."/>
            <person name="Bruce D."/>
            <person name="Goodwin L."/>
            <person name="Pitluck S."/>
            <person name="Ivanova N."/>
            <person name="Mavromatis K."/>
            <person name="Mikhailova N."/>
            <person name="Pati A."/>
            <person name="Chen A."/>
            <person name="Palaniappan K."/>
            <person name="Hauser L."/>
            <person name="Chang Y.J."/>
            <person name="Jeffries C.D."/>
            <person name="Munk C."/>
            <person name="Kiss H."/>
            <person name="Chain P."/>
            <person name="Han C."/>
            <person name="Brettin T."/>
            <person name="Detter J.C."/>
            <person name="Schuler E."/>
            <person name="Goker M."/>
            <person name="Rohde M."/>
            <person name="Bristow J."/>
            <person name="Eisen J.A."/>
            <person name="Markowitz V."/>
            <person name="Hugenholtz P."/>
            <person name="Kyrpides N.C."/>
            <person name="Klenk H.P."/>
        </authorList>
    </citation>
    <scope>NUCLEOTIDE SEQUENCE [LARGE SCALE GENOMIC DNA]</scope>
    <source>
        <strain evidence="3">ATCC 49802 / DSM 20745 / S 6022</strain>
    </source>
</reference>
<feature type="region of interest" description="Disordered" evidence="1">
    <location>
        <begin position="29"/>
        <end position="61"/>
    </location>
</feature>
<dbReference type="Proteomes" id="UP000002027">
    <property type="component" value="Chromosome 1"/>
</dbReference>
<sequence length="61" mass="6385">MVMVAIVILVALWLVLVGPMAVLPVVEADPGHRDPGTPGAQPGERPRTLFPVAKVHPPEAA</sequence>
<evidence type="ECO:0000313" key="3">
    <source>
        <dbReference type="Proteomes" id="UP000002027"/>
    </source>
</evidence>
<organism evidence="2 3">
    <name type="scientific">Sphaerobacter thermophilus (strain ATCC 49802 / DSM 20745 / KCCM 41009 / NCIMB 13125 / S 6022)</name>
    <dbReference type="NCBI Taxonomy" id="479434"/>
    <lineage>
        <taxon>Bacteria</taxon>
        <taxon>Pseudomonadati</taxon>
        <taxon>Thermomicrobiota</taxon>
        <taxon>Thermomicrobia</taxon>
        <taxon>Sphaerobacterales</taxon>
        <taxon>Sphaerobacterineae</taxon>
        <taxon>Sphaerobacteraceae</taxon>
        <taxon>Sphaerobacter</taxon>
    </lineage>
</organism>
<reference evidence="3" key="1">
    <citation type="submission" date="2009-11" db="EMBL/GenBank/DDBJ databases">
        <title>The complete chromosome 1 of Sphaerobacter thermophilus DSM 20745.</title>
        <authorList>
            <person name="Lucas S."/>
            <person name="Copeland A."/>
            <person name="Lapidus A."/>
            <person name="Glavina del Rio T."/>
            <person name="Dalin E."/>
            <person name="Tice H."/>
            <person name="Bruce D."/>
            <person name="Goodwin L."/>
            <person name="Pitluck S."/>
            <person name="Kyrpides N."/>
            <person name="Mavromatis K."/>
            <person name="Ivanova N."/>
            <person name="Mikhailova N."/>
            <person name="LaButti K.M."/>
            <person name="Clum A."/>
            <person name="Sun H.I."/>
            <person name="Brettin T."/>
            <person name="Detter J.C."/>
            <person name="Han C."/>
            <person name="Larimer F."/>
            <person name="Land M."/>
            <person name="Hauser L."/>
            <person name="Markowitz V."/>
            <person name="Cheng J.F."/>
            <person name="Hugenholtz P."/>
            <person name="Woyke T."/>
            <person name="Wu D."/>
            <person name="Steenblock K."/>
            <person name="Schneider S."/>
            <person name="Pukall R."/>
            <person name="Goeker M."/>
            <person name="Klenk H.P."/>
            <person name="Eisen J.A."/>
        </authorList>
    </citation>
    <scope>NUCLEOTIDE SEQUENCE [LARGE SCALE GENOMIC DNA]</scope>
    <source>
        <strain evidence="3">ATCC 49802 / DSM 20745 / S 6022</strain>
    </source>
</reference>
<dbReference type="EMBL" id="CP001823">
    <property type="protein sequence ID" value="ACZ38891.1"/>
    <property type="molecule type" value="Genomic_DNA"/>
</dbReference>
<gene>
    <name evidence="2" type="ordered locus">Sthe_1456</name>
</gene>
<dbReference type="HOGENOM" id="CLU_2920449_0_0_0"/>
<dbReference type="AlphaFoldDB" id="D1C3S4"/>
<evidence type="ECO:0000313" key="2">
    <source>
        <dbReference type="EMBL" id="ACZ38891.1"/>
    </source>
</evidence>